<dbReference type="InterPro" id="IPR000719">
    <property type="entry name" value="Prot_kinase_dom"/>
</dbReference>
<dbReference type="PANTHER" id="PTHR24346">
    <property type="entry name" value="MAP/MICROTUBULE AFFINITY-REGULATING KINASE"/>
    <property type="match status" value="1"/>
</dbReference>
<dbReference type="GO" id="GO:0004674">
    <property type="term" value="F:protein serine/threonine kinase activity"/>
    <property type="evidence" value="ECO:0007669"/>
    <property type="project" value="UniProtKB-KW"/>
</dbReference>
<sequence>MDYEELHSQFHGVNPSARVELVVHRSIQMIVAIKMMEKKHLTLKKLSHPPINRLFEILNGKKFAYLVQEYVQGGTLKEQILKGRLPEEKARTTCGQLVSALKCCDQNIIHRDLKPDNIC</sequence>
<dbReference type="GO" id="GO:0005524">
    <property type="term" value="F:ATP binding"/>
    <property type="evidence" value="ECO:0007669"/>
    <property type="project" value="UniProtKB-KW"/>
</dbReference>
<protein>
    <recommendedName>
        <fullName evidence="1">non-specific serine/threonine protein kinase</fullName>
        <ecNumber evidence="1">2.7.11.1</ecNumber>
    </recommendedName>
</protein>
<evidence type="ECO:0000259" key="7">
    <source>
        <dbReference type="PROSITE" id="PS50011"/>
    </source>
</evidence>
<evidence type="ECO:0000313" key="9">
    <source>
        <dbReference type="Proteomes" id="UP001488838"/>
    </source>
</evidence>
<dbReference type="GO" id="GO:0005737">
    <property type="term" value="C:cytoplasm"/>
    <property type="evidence" value="ECO:0007669"/>
    <property type="project" value="TreeGrafter"/>
</dbReference>
<dbReference type="EMBL" id="JBBHLL010000003">
    <property type="protein sequence ID" value="KAK7834874.1"/>
    <property type="molecule type" value="Genomic_DNA"/>
</dbReference>
<dbReference type="InterPro" id="IPR011009">
    <property type="entry name" value="Kinase-like_dom_sf"/>
</dbReference>
<evidence type="ECO:0000256" key="2">
    <source>
        <dbReference type="ARBA" id="ARBA00022527"/>
    </source>
</evidence>
<dbReference type="EC" id="2.7.11.1" evidence="1"/>
<dbReference type="PROSITE" id="PS50011">
    <property type="entry name" value="PROTEIN_KINASE_DOM"/>
    <property type="match status" value="1"/>
</dbReference>
<evidence type="ECO:0000256" key="6">
    <source>
        <dbReference type="ARBA" id="ARBA00022840"/>
    </source>
</evidence>
<accession>A0AAW0K6C3</accession>
<comment type="caution">
    <text evidence="8">The sequence shown here is derived from an EMBL/GenBank/DDBJ whole genome shotgun (WGS) entry which is preliminary data.</text>
</comment>
<keyword evidence="3" id="KW-0808">Transferase</keyword>
<evidence type="ECO:0000256" key="5">
    <source>
        <dbReference type="ARBA" id="ARBA00022777"/>
    </source>
</evidence>
<gene>
    <name evidence="8" type="ORF">U0070_022845</name>
</gene>
<dbReference type="Pfam" id="PF00069">
    <property type="entry name" value="Pkinase"/>
    <property type="match status" value="1"/>
</dbReference>
<dbReference type="PANTHER" id="PTHR24346:SF30">
    <property type="entry name" value="MATERNAL EMBRYONIC LEUCINE ZIPPER KINASE"/>
    <property type="match status" value="1"/>
</dbReference>
<dbReference type="Proteomes" id="UP001488838">
    <property type="component" value="Unassembled WGS sequence"/>
</dbReference>
<keyword evidence="4" id="KW-0547">Nucleotide-binding</keyword>
<keyword evidence="9" id="KW-1185">Reference proteome</keyword>
<organism evidence="8 9">
    <name type="scientific">Myodes glareolus</name>
    <name type="common">Bank vole</name>
    <name type="synonym">Clethrionomys glareolus</name>
    <dbReference type="NCBI Taxonomy" id="447135"/>
    <lineage>
        <taxon>Eukaryota</taxon>
        <taxon>Metazoa</taxon>
        <taxon>Chordata</taxon>
        <taxon>Craniata</taxon>
        <taxon>Vertebrata</taxon>
        <taxon>Euteleostomi</taxon>
        <taxon>Mammalia</taxon>
        <taxon>Eutheria</taxon>
        <taxon>Euarchontoglires</taxon>
        <taxon>Glires</taxon>
        <taxon>Rodentia</taxon>
        <taxon>Myomorpha</taxon>
        <taxon>Muroidea</taxon>
        <taxon>Cricetidae</taxon>
        <taxon>Arvicolinae</taxon>
        <taxon>Myodes</taxon>
    </lineage>
</organism>
<keyword evidence="5" id="KW-0418">Kinase</keyword>
<keyword evidence="2" id="KW-0723">Serine/threonine-protein kinase</keyword>
<dbReference type="Gene3D" id="1.10.510.10">
    <property type="entry name" value="Transferase(Phosphotransferase) domain 1"/>
    <property type="match status" value="1"/>
</dbReference>
<dbReference type="SUPFAM" id="SSF56112">
    <property type="entry name" value="Protein kinase-like (PK-like)"/>
    <property type="match status" value="1"/>
</dbReference>
<evidence type="ECO:0000256" key="1">
    <source>
        <dbReference type="ARBA" id="ARBA00012513"/>
    </source>
</evidence>
<evidence type="ECO:0000256" key="4">
    <source>
        <dbReference type="ARBA" id="ARBA00022741"/>
    </source>
</evidence>
<keyword evidence="6" id="KW-0067">ATP-binding</keyword>
<proteinExistence type="predicted"/>
<evidence type="ECO:0000256" key="3">
    <source>
        <dbReference type="ARBA" id="ARBA00022679"/>
    </source>
</evidence>
<dbReference type="AlphaFoldDB" id="A0AAW0K6C3"/>
<reference evidence="8 9" key="1">
    <citation type="journal article" date="2023" name="bioRxiv">
        <title>Conserved and derived expression patterns and positive selection on dental genes reveal complex evolutionary context of ever-growing rodent molars.</title>
        <authorList>
            <person name="Calamari Z.T."/>
            <person name="Song A."/>
            <person name="Cohen E."/>
            <person name="Akter M."/>
            <person name="Roy R.D."/>
            <person name="Hallikas O."/>
            <person name="Christensen M.M."/>
            <person name="Li P."/>
            <person name="Marangoni P."/>
            <person name="Jernvall J."/>
            <person name="Klein O.D."/>
        </authorList>
    </citation>
    <scope>NUCLEOTIDE SEQUENCE [LARGE SCALE GENOMIC DNA]</scope>
    <source>
        <strain evidence="8">V071</strain>
    </source>
</reference>
<feature type="domain" description="Protein kinase" evidence="7">
    <location>
        <begin position="1"/>
        <end position="119"/>
    </location>
</feature>
<name>A0AAW0K6C3_MYOGA</name>
<dbReference type="GO" id="GO:0035556">
    <property type="term" value="P:intracellular signal transduction"/>
    <property type="evidence" value="ECO:0007669"/>
    <property type="project" value="TreeGrafter"/>
</dbReference>
<evidence type="ECO:0000313" key="8">
    <source>
        <dbReference type="EMBL" id="KAK7834874.1"/>
    </source>
</evidence>